<comment type="caution">
    <text evidence="1">The sequence shown here is derived from an EMBL/GenBank/DDBJ whole genome shotgun (WGS) entry which is preliminary data.</text>
</comment>
<gene>
    <name evidence="1" type="ORF">CCMSSC00406_0008205</name>
</gene>
<proteinExistence type="predicted"/>
<dbReference type="Proteomes" id="UP000824881">
    <property type="component" value="Unassembled WGS sequence"/>
</dbReference>
<name>A0ACB7IPQ6_PLECO</name>
<evidence type="ECO:0000313" key="1">
    <source>
        <dbReference type="EMBL" id="KAG9219588.1"/>
    </source>
</evidence>
<keyword evidence="2" id="KW-1185">Reference proteome</keyword>
<evidence type="ECO:0000313" key="2">
    <source>
        <dbReference type="Proteomes" id="UP000824881"/>
    </source>
</evidence>
<dbReference type="EMBL" id="WQMT02000009">
    <property type="protein sequence ID" value="KAG9219588.1"/>
    <property type="molecule type" value="Genomic_DNA"/>
</dbReference>
<protein>
    <submittedName>
        <fullName evidence="1">Uncharacterized protein</fullName>
    </submittedName>
</protein>
<reference evidence="1 2" key="1">
    <citation type="journal article" date="2021" name="Appl. Environ. Microbiol.">
        <title>Genetic linkage and physical mapping for an oyster mushroom Pleurotus cornucopiae and QTL analysis for the trait cap color.</title>
        <authorList>
            <person name="Zhang Y."/>
            <person name="Gao W."/>
            <person name="Sonnenberg A."/>
            <person name="Chen Q."/>
            <person name="Zhang J."/>
            <person name="Huang C."/>
        </authorList>
    </citation>
    <scope>NUCLEOTIDE SEQUENCE [LARGE SCALE GENOMIC DNA]</scope>
    <source>
        <strain evidence="1">CCMSSC00406</strain>
    </source>
</reference>
<sequence>MTIPIGLVHLLKHLPPILAPSLVTYVALPYGLRLLYPATHVSGPIVLLASIIASPLYLIISTLYTNFSNRNAAAANGAVMPPYIEASWGGVSTIKALVNNFKNGYPGDIFMEWCEKYGNTFSMTISSENRVCFRTFVYWTTLTPSDLLDLHDGTSALLATQFDDFEKGPVSFTQMNTLLGTGVFNSDGNRWKFHRSMTRPFFSKDRISHFDVFDRHADDALNQSKARLADGYPIDFQACGYFPQIPPHSTEFLFGQDVRSLSAGLPYPSSSPLSITSSNDSHPANVFAAAFIEGQNVTSLRTRYGINWPLFEWNDRVLPHRTIVNRFIDPIISAAIVKHKARVAVGDVAESKEVQEEETLLDHLVKITQDHQTLQDEILNIMIAGRDTTACTLTFAVYMLAENPHVLKRVREEILEKVGPSRRPTHDDLRDMKYLRAFINETLRLYPAVPFNSRTSRHATLLPAKAPSQKPFYIPPMTKAVYSVFLMHRRTDLWGPDALEFDPDRFLDDRVKYITKNPFIFLPFNGGPRICLGQQFAYHESSFFLIRLLQRFSDFKMAPDVQPGWSKPPADWAKCPGSKGKEKVIPGAHLTMYVKGGLWLRMEEVKNTEST</sequence>
<accession>A0ACB7IPQ6</accession>
<organism evidence="1 2">
    <name type="scientific">Pleurotus cornucopiae</name>
    <name type="common">Cornucopia mushroom</name>
    <dbReference type="NCBI Taxonomy" id="5321"/>
    <lineage>
        <taxon>Eukaryota</taxon>
        <taxon>Fungi</taxon>
        <taxon>Dikarya</taxon>
        <taxon>Basidiomycota</taxon>
        <taxon>Agaricomycotina</taxon>
        <taxon>Agaricomycetes</taxon>
        <taxon>Agaricomycetidae</taxon>
        <taxon>Agaricales</taxon>
        <taxon>Pleurotineae</taxon>
        <taxon>Pleurotaceae</taxon>
        <taxon>Pleurotus</taxon>
    </lineage>
</organism>